<proteinExistence type="predicted"/>
<sequence length="294" mass="34158">MKIKNFIIRFLCVFFVTLIFKNYTYANVITYDYDYDNDGIHDKIEENKINGILHLTMYLSSVNERINYIIKPDDSEIIPSIHKSYKKGDIEVDSTYYSMGGQVYSEVYSWFLNEKQFFLTRVITGERADPISEVFFPSLKIDRVKCCRVLGSNEKYIIVPDVDVKKEVISSLRKIEVLINEKKTDDAISGVSIYDAIEYADILDDNNVVLLNDLAFFLAKNDMISSGIILEKIVNNYPSRVVAKLNLADVYWELGKEYNKYDKSKQLYKEYKDFMIEKGKGGKIPKRVFVRLSS</sequence>
<dbReference type="EMBL" id="CP029185">
    <property type="protein sequence ID" value="AWH89621.1"/>
    <property type="molecule type" value="Genomic_DNA"/>
</dbReference>
<evidence type="ECO:0008006" key="3">
    <source>
        <dbReference type="Google" id="ProtNLM"/>
    </source>
</evidence>
<name>A0A2Y9U1M4_9GAMM</name>
<dbReference type="AlphaFoldDB" id="A0A2Y9U1M4"/>
<dbReference type="KEGG" id="lpv:HYN51_14325"/>
<keyword evidence="2" id="KW-1185">Reference proteome</keyword>
<dbReference type="RefSeq" id="WP_108901665.1">
    <property type="nucleotide sequence ID" value="NZ_CP029185.2"/>
</dbReference>
<gene>
    <name evidence="1" type="ORF">HYN51_14325</name>
</gene>
<evidence type="ECO:0000313" key="2">
    <source>
        <dbReference type="Proteomes" id="UP000244908"/>
    </source>
</evidence>
<protein>
    <recommendedName>
        <fullName evidence="3">Tetratricopeptide repeat protein</fullName>
    </recommendedName>
</protein>
<dbReference type="Proteomes" id="UP000244908">
    <property type="component" value="Chromosome"/>
</dbReference>
<organism evidence="1 2">
    <name type="scientific">Limnobaculum parvum</name>
    <dbReference type="NCBI Taxonomy" id="2172103"/>
    <lineage>
        <taxon>Bacteria</taxon>
        <taxon>Pseudomonadati</taxon>
        <taxon>Pseudomonadota</taxon>
        <taxon>Gammaproteobacteria</taxon>
        <taxon>Enterobacterales</taxon>
        <taxon>Budviciaceae</taxon>
        <taxon>Limnobaculum</taxon>
    </lineage>
</organism>
<evidence type="ECO:0000313" key="1">
    <source>
        <dbReference type="EMBL" id="AWH89621.1"/>
    </source>
</evidence>
<dbReference type="OrthoDB" id="8970999at2"/>
<reference evidence="1 2" key="1">
    <citation type="journal article" date="2019" name="Int. J. Syst. Evol. Microbiol.">
        <title>Limnobaculum parvum gen. nov., sp. nov., isolated from a freshwater lake.</title>
        <authorList>
            <person name="Baek C."/>
            <person name="Shin S.K."/>
            <person name="Yi H."/>
        </authorList>
    </citation>
    <scope>NUCLEOTIDE SEQUENCE [LARGE SCALE GENOMIC DNA]</scope>
    <source>
        <strain evidence="1 2">HYN0051</strain>
    </source>
</reference>
<accession>A0A2Y9U1M4</accession>